<protein>
    <recommendedName>
        <fullName evidence="4">Tetraspanin-13</fullName>
    </recommendedName>
</protein>
<dbReference type="Proteomes" id="UP000001593">
    <property type="component" value="Unassembled WGS sequence"/>
</dbReference>
<keyword evidence="1" id="KW-1133">Transmembrane helix</keyword>
<dbReference type="PhylomeDB" id="A7RGH7"/>
<dbReference type="InParanoid" id="A7RGH7"/>
<proteinExistence type="predicted"/>
<feature type="transmembrane region" description="Helical" evidence="1">
    <location>
        <begin position="125"/>
        <end position="144"/>
    </location>
</feature>
<keyword evidence="1" id="KW-0812">Transmembrane</keyword>
<evidence type="ECO:0000256" key="1">
    <source>
        <dbReference type="SAM" id="Phobius"/>
    </source>
</evidence>
<sequence>MQVVGLVLIIIPLYSEYMAILVLIFIILFSISVAALSMSSSQEKLLLEKGWAHLSPKSRTEVQKISNCCGLENMNITDPSSPGGHPTCAELDCCSQTKTYSCPKSCQTCFSVLKTQGLEDLKKEVGGVGLFFSFTLFIGVYAGFRFRHLKDPRANPSAFL</sequence>
<evidence type="ECO:0000313" key="2">
    <source>
        <dbReference type="EMBL" id="EDO49430.1"/>
    </source>
</evidence>
<keyword evidence="3" id="KW-1185">Reference proteome</keyword>
<dbReference type="AlphaFoldDB" id="A7RGH7"/>
<dbReference type="EMBL" id="DS469509">
    <property type="protein sequence ID" value="EDO49430.1"/>
    <property type="molecule type" value="Genomic_DNA"/>
</dbReference>
<dbReference type="OMA" id="NCCGFSQ"/>
<evidence type="ECO:0000313" key="3">
    <source>
        <dbReference type="Proteomes" id="UP000001593"/>
    </source>
</evidence>
<evidence type="ECO:0008006" key="4">
    <source>
        <dbReference type="Google" id="ProtNLM"/>
    </source>
</evidence>
<dbReference type="HOGENOM" id="CLU_088363_1_0_1"/>
<dbReference type="STRING" id="45351.A7RGH7"/>
<keyword evidence="1" id="KW-0472">Membrane</keyword>
<feature type="transmembrane region" description="Helical" evidence="1">
    <location>
        <begin position="17"/>
        <end position="36"/>
    </location>
</feature>
<accession>A7RGH7</accession>
<name>A7RGH7_NEMVE</name>
<organism evidence="2 3">
    <name type="scientific">Nematostella vectensis</name>
    <name type="common">Starlet sea anemone</name>
    <dbReference type="NCBI Taxonomy" id="45351"/>
    <lineage>
        <taxon>Eukaryota</taxon>
        <taxon>Metazoa</taxon>
        <taxon>Cnidaria</taxon>
        <taxon>Anthozoa</taxon>
        <taxon>Hexacorallia</taxon>
        <taxon>Actiniaria</taxon>
        <taxon>Edwardsiidae</taxon>
        <taxon>Nematostella</taxon>
    </lineage>
</organism>
<gene>
    <name evidence="2" type="ORF">NEMVEDRAFT_v1g196833</name>
</gene>
<reference evidence="2 3" key="1">
    <citation type="journal article" date="2007" name="Science">
        <title>Sea anemone genome reveals ancestral eumetazoan gene repertoire and genomic organization.</title>
        <authorList>
            <person name="Putnam N.H."/>
            <person name="Srivastava M."/>
            <person name="Hellsten U."/>
            <person name="Dirks B."/>
            <person name="Chapman J."/>
            <person name="Salamov A."/>
            <person name="Terry A."/>
            <person name="Shapiro H."/>
            <person name="Lindquist E."/>
            <person name="Kapitonov V.V."/>
            <person name="Jurka J."/>
            <person name="Genikhovich G."/>
            <person name="Grigoriev I.V."/>
            <person name="Lucas S.M."/>
            <person name="Steele R.E."/>
            <person name="Finnerty J.R."/>
            <person name="Technau U."/>
            <person name="Martindale M.Q."/>
            <person name="Rokhsar D.S."/>
        </authorList>
    </citation>
    <scope>NUCLEOTIDE SEQUENCE [LARGE SCALE GENOMIC DNA]</scope>
    <source>
        <strain evidence="3">CH2 X CH6</strain>
    </source>
</reference>
<dbReference type="eggNOG" id="KOG3882">
    <property type="taxonomic scope" value="Eukaryota"/>
</dbReference>